<feature type="transmembrane region" description="Helical" evidence="1">
    <location>
        <begin position="74"/>
        <end position="95"/>
    </location>
</feature>
<protein>
    <submittedName>
        <fullName evidence="2">Transporter</fullName>
    </submittedName>
</protein>
<keyword evidence="1" id="KW-0472">Membrane</keyword>
<feature type="transmembrane region" description="Helical" evidence="1">
    <location>
        <begin position="190"/>
        <end position="208"/>
    </location>
</feature>
<gene>
    <name evidence="2" type="ORF">BIV23_20620</name>
</gene>
<organism evidence="2 3">
    <name type="scientific">Streptomyces monashensis</name>
    <dbReference type="NCBI Taxonomy" id="1678012"/>
    <lineage>
        <taxon>Bacteria</taxon>
        <taxon>Bacillati</taxon>
        <taxon>Actinomycetota</taxon>
        <taxon>Actinomycetes</taxon>
        <taxon>Kitasatosporales</taxon>
        <taxon>Streptomycetaceae</taxon>
        <taxon>Streptomyces</taxon>
    </lineage>
</organism>
<proteinExistence type="predicted"/>
<feature type="transmembrane region" description="Helical" evidence="1">
    <location>
        <begin position="164"/>
        <end position="183"/>
    </location>
</feature>
<accession>A0A1S2QE93</accession>
<dbReference type="AlphaFoldDB" id="A0A1S2QE93"/>
<dbReference type="EMBL" id="MLYO01000034">
    <property type="protein sequence ID" value="OIK03665.1"/>
    <property type="molecule type" value="Genomic_DNA"/>
</dbReference>
<feature type="transmembrane region" description="Helical" evidence="1">
    <location>
        <begin position="12"/>
        <end position="33"/>
    </location>
</feature>
<evidence type="ECO:0000256" key="1">
    <source>
        <dbReference type="SAM" id="Phobius"/>
    </source>
</evidence>
<keyword evidence="3" id="KW-1185">Reference proteome</keyword>
<keyword evidence="1" id="KW-0812">Transmembrane</keyword>
<sequence length="318" mass="34035">MKGSLWLAWRQQRVSAGIGAAALVVAVAVAVYFRSGMLDALHSGLFDHCATGPLYCTRSDTGLPLLLDVEPLKYLGVLNIALPVVIGVFWGAPLLGRDRELGTHRLVLAQGVSRGQWFASRFALAAATTIALSGLLAGVFSWWWRPAADRSYGLFWYDNTALSGSGPRVVAAALFGLAAGTLLGLLARRVLAAMGLTLLATGVTTLLLEWTHRARLLVPPHTYVSAGSVPKAPMGEKWSTGTYGLITASGRHDDVLKCAFPSGTQLKECMAAHGYVARFYKANPAGDYWAFQWTDTAVLGGLAVVLTVVTVLLLRRRV</sequence>
<evidence type="ECO:0000313" key="2">
    <source>
        <dbReference type="EMBL" id="OIK03665.1"/>
    </source>
</evidence>
<name>A0A1S2QE93_9ACTN</name>
<dbReference type="RefSeq" id="WP_071382382.1">
    <property type="nucleotide sequence ID" value="NZ_MLYO01000034.1"/>
</dbReference>
<evidence type="ECO:0000313" key="3">
    <source>
        <dbReference type="Proteomes" id="UP000179642"/>
    </source>
</evidence>
<feature type="transmembrane region" description="Helical" evidence="1">
    <location>
        <begin position="122"/>
        <end position="144"/>
    </location>
</feature>
<dbReference type="Proteomes" id="UP000179642">
    <property type="component" value="Unassembled WGS sequence"/>
</dbReference>
<dbReference type="OrthoDB" id="3579673at2"/>
<comment type="caution">
    <text evidence="2">The sequence shown here is derived from an EMBL/GenBank/DDBJ whole genome shotgun (WGS) entry which is preliminary data.</text>
</comment>
<keyword evidence="1" id="KW-1133">Transmembrane helix</keyword>
<feature type="transmembrane region" description="Helical" evidence="1">
    <location>
        <begin position="296"/>
        <end position="314"/>
    </location>
</feature>
<reference evidence="2 3" key="1">
    <citation type="submission" date="2016-10" db="EMBL/GenBank/DDBJ databases">
        <title>Genome sequence of Streptomyces sp. MUSC 1.</title>
        <authorList>
            <person name="Lee L.-H."/>
            <person name="Ser H.-L."/>
            <person name="Law J.W.-F."/>
        </authorList>
    </citation>
    <scope>NUCLEOTIDE SEQUENCE [LARGE SCALE GENOMIC DNA]</scope>
    <source>
        <strain evidence="2 3">MUSC 1</strain>
    </source>
</reference>